<evidence type="ECO:0000256" key="5">
    <source>
        <dbReference type="PIRNR" id="PIRNR038994"/>
    </source>
</evidence>
<keyword evidence="4 5" id="KW-0119">Carbohydrate metabolism</keyword>
<evidence type="ECO:0000256" key="4">
    <source>
        <dbReference type="ARBA" id="ARBA00023277"/>
    </source>
</evidence>
<feature type="binding site" evidence="7">
    <location>
        <position position="136"/>
    </location>
    <ligand>
        <name>substrate</name>
    </ligand>
</feature>
<feature type="binding site" evidence="8">
    <location>
        <position position="191"/>
    </location>
    <ligand>
        <name>Zn(2+)</name>
        <dbReference type="ChEBI" id="CHEBI:29105"/>
    </ligand>
</feature>
<comment type="caution">
    <text evidence="10">The sequence shown here is derived from an EMBL/GenBank/DDBJ whole genome shotgun (WGS) entry which is preliminary data.</text>
</comment>
<evidence type="ECO:0000256" key="6">
    <source>
        <dbReference type="PIRSR" id="PIRSR038994-1"/>
    </source>
</evidence>
<evidence type="ECO:0000313" key="11">
    <source>
        <dbReference type="Proteomes" id="UP000178606"/>
    </source>
</evidence>
<dbReference type="Gene3D" id="3.20.20.140">
    <property type="entry name" value="Metal-dependent hydrolases"/>
    <property type="match status" value="1"/>
</dbReference>
<proteinExistence type="inferred from homology"/>
<dbReference type="PANTHER" id="PTHR11113">
    <property type="entry name" value="N-ACETYLGLUCOSAMINE-6-PHOSPHATE DEACETYLASE"/>
    <property type="match status" value="1"/>
</dbReference>
<evidence type="ECO:0000259" key="9">
    <source>
        <dbReference type="Pfam" id="PF01979"/>
    </source>
</evidence>
<dbReference type="GO" id="GO:0008448">
    <property type="term" value="F:N-acetylglucosamine-6-phosphate deacetylase activity"/>
    <property type="evidence" value="ECO:0007669"/>
    <property type="project" value="InterPro"/>
</dbReference>
<dbReference type="GO" id="GO:0046872">
    <property type="term" value="F:metal ion binding"/>
    <property type="evidence" value="ECO:0007669"/>
    <property type="project" value="UniProtKB-KW"/>
</dbReference>
<comment type="cofactor">
    <cofactor evidence="8">
        <name>a divalent metal cation</name>
        <dbReference type="ChEBI" id="CHEBI:60240"/>
    </cofactor>
    <text evidence="8">Binds 1 divalent metal cation per subunit.</text>
</comment>
<evidence type="ECO:0000256" key="1">
    <source>
        <dbReference type="ARBA" id="ARBA00010716"/>
    </source>
</evidence>
<evidence type="ECO:0000256" key="8">
    <source>
        <dbReference type="PIRSR" id="PIRSR038994-3"/>
    </source>
</evidence>
<keyword evidence="3 5" id="KW-0378">Hydrolase</keyword>
<sequence length="393" mass="41620">MLIRGRLLREDQASTVEVQGGKISRIDRGRPAAGALGDEALVIAPAFIDVQVNGVAGRNVNAANVTASEIAAIPSHLHGSGAAMFCPTVTTGSAEQMIRSLKAIAEACRDPKVAHAIPGVHVEGPYISAEDGPRGAHVLQYVRDPDWDEFRRFQEAAEGRVKILTLAPERAGAIPFISKVAASGVIVSLGHTAAEPMHIDAAVKAGARMSTHLGNGAHARLPRHPNYIWEQLSKDELWMGFIADGHHLPPAVVKCFVRAKGLDRSVLVSDAVALAGMPPGRYAGEAVFGLGDPREVDVSPEGKISLAGTPYLAGAGLLIHRCVENIPRFCGLPLSDAVRMASPNPARLLGIHDRAGSVEVGRSADLTLLRWDADRQTLKVEATLVQGEVVWSA</sequence>
<keyword evidence="2 8" id="KW-0479">Metal-binding</keyword>
<evidence type="ECO:0000256" key="3">
    <source>
        <dbReference type="ARBA" id="ARBA00022801"/>
    </source>
</evidence>
<dbReference type="Gene3D" id="2.30.40.10">
    <property type="entry name" value="Urease, subunit C, domain 1"/>
    <property type="match status" value="1"/>
</dbReference>
<dbReference type="Proteomes" id="UP000178606">
    <property type="component" value="Unassembled WGS sequence"/>
</dbReference>
<feature type="binding site" evidence="7">
    <location>
        <position position="223"/>
    </location>
    <ligand>
        <name>substrate</name>
    </ligand>
</feature>
<organism evidence="10 11">
    <name type="scientific">Handelsmanbacteria sp. (strain RIFCSPLOWO2_12_FULL_64_10)</name>
    <dbReference type="NCBI Taxonomy" id="1817868"/>
    <lineage>
        <taxon>Bacteria</taxon>
        <taxon>Candidatus Handelsmaniibacteriota</taxon>
    </lineage>
</organism>
<dbReference type="SUPFAM" id="SSF51556">
    <property type="entry name" value="Metallo-dependent hydrolases"/>
    <property type="match status" value="1"/>
</dbReference>
<feature type="binding site" evidence="7">
    <location>
        <position position="247"/>
    </location>
    <ligand>
        <name>substrate</name>
    </ligand>
</feature>
<name>A0A1F6CNA7_HANXR</name>
<dbReference type="PIRSF" id="PIRSF038994">
    <property type="entry name" value="NagA"/>
    <property type="match status" value="1"/>
</dbReference>
<feature type="binding site" evidence="8">
    <location>
        <position position="212"/>
    </location>
    <ligand>
        <name>Zn(2+)</name>
        <dbReference type="ChEBI" id="CHEBI:29105"/>
    </ligand>
</feature>
<dbReference type="SUPFAM" id="SSF51338">
    <property type="entry name" value="Composite domain of metallo-dependent hydrolases"/>
    <property type="match status" value="1"/>
</dbReference>
<dbReference type="EMBL" id="MFKF01000201">
    <property type="protein sequence ID" value="OGG50683.1"/>
    <property type="molecule type" value="Genomic_DNA"/>
</dbReference>
<evidence type="ECO:0000256" key="7">
    <source>
        <dbReference type="PIRSR" id="PIRSR038994-2"/>
    </source>
</evidence>
<feature type="domain" description="Amidohydrolase-related" evidence="9">
    <location>
        <begin position="317"/>
        <end position="390"/>
    </location>
</feature>
<comment type="similarity">
    <text evidence="1 5">Belongs to the metallo-dependent hydrolases superfamily. NagA family.</text>
</comment>
<gene>
    <name evidence="10" type="ORF">A3F84_09645</name>
</gene>
<evidence type="ECO:0000256" key="2">
    <source>
        <dbReference type="ARBA" id="ARBA00022723"/>
    </source>
</evidence>
<dbReference type="AlphaFoldDB" id="A0A1F6CNA7"/>
<dbReference type="Pfam" id="PF01979">
    <property type="entry name" value="Amidohydro_1"/>
    <property type="match status" value="1"/>
</dbReference>
<feature type="active site" description="Proton donor/acceptor" evidence="6">
    <location>
        <position position="270"/>
    </location>
</feature>
<dbReference type="GO" id="GO:0006046">
    <property type="term" value="P:N-acetylglucosamine catabolic process"/>
    <property type="evidence" value="ECO:0007669"/>
    <property type="project" value="TreeGrafter"/>
</dbReference>
<accession>A0A1F6CNA7</accession>
<dbReference type="InterPro" id="IPR006680">
    <property type="entry name" value="Amidohydro-rel"/>
</dbReference>
<evidence type="ECO:0000313" key="10">
    <source>
        <dbReference type="EMBL" id="OGG50683.1"/>
    </source>
</evidence>
<protein>
    <recommendedName>
        <fullName evidence="9">Amidohydrolase-related domain-containing protein</fullName>
    </recommendedName>
</protein>
<feature type="binding site" evidence="8">
    <location>
        <position position="123"/>
    </location>
    <ligand>
        <name>Zn(2+)</name>
        <dbReference type="ChEBI" id="CHEBI:29105"/>
    </ligand>
</feature>
<dbReference type="InterPro" id="IPR003764">
    <property type="entry name" value="GlcNAc_6-P_deAcase"/>
</dbReference>
<reference evidence="10 11" key="1">
    <citation type="journal article" date="2016" name="Nat. Commun.">
        <title>Thousands of microbial genomes shed light on interconnected biogeochemical processes in an aquifer system.</title>
        <authorList>
            <person name="Anantharaman K."/>
            <person name="Brown C.T."/>
            <person name="Hug L.A."/>
            <person name="Sharon I."/>
            <person name="Castelle C.J."/>
            <person name="Probst A.J."/>
            <person name="Thomas B.C."/>
            <person name="Singh A."/>
            <person name="Wilkins M.J."/>
            <person name="Karaoz U."/>
            <person name="Brodie E.L."/>
            <person name="Williams K.H."/>
            <person name="Hubbard S.S."/>
            <person name="Banfield J.F."/>
        </authorList>
    </citation>
    <scope>NUCLEOTIDE SEQUENCE [LARGE SCALE GENOMIC DNA]</scope>
    <source>
        <strain evidence="11">RIFCSPLOWO2_12_FULL_64_10</strain>
    </source>
</reference>
<feature type="binding site" evidence="7">
    <location>
        <begin position="312"/>
        <end position="314"/>
    </location>
    <ligand>
        <name>substrate</name>
    </ligand>
</feature>
<dbReference type="InterPro" id="IPR032466">
    <property type="entry name" value="Metal_Hydrolase"/>
</dbReference>
<dbReference type="PANTHER" id="PTHR11113:SF14">
    <property type="entry name" value="N-ACETYLGLUCOSAMINE-6-PHOSPHATE DEACETYLASE"/>
    <property type="match status" value="1"/>
</dbReference>
<dbReference type="InterPro" id="IPR011059">
    <property type="entry name" value="Metal-dep_hydrolase_composite"/>
</dbReference>
<feature type="binding site" evidence="7">
    <location>
        <begin position="215"/>
        <end position="216"/>
    </location>
    <ligand>
        <name>substrate</name>
    </ligand>
</feature>